<gene>
    <name evidence="12" type="primary">folP</name>
    <name evidence="12" type="ORF">ACFQY8_06795</name>
</gene>
<dbReference type="CDD" id="cd00739">
    <property type="entry name" value="DHPS"/>
    <property type="match status" value="1"/>
</dbReference>
<dbReference type="InterPro" id="IPR011005">
    <property type="entry name" value="Dihydropteroate_synth-like_sf"/>
</dbReference>
<dbReference type="Pfam" id="PF00809">
    <property type="entry name" value="Pterin_bind"/>
    <property type="match status" value="1"/>
</dbReference>
<dbReference type="PROSITE" id="PS50972">
    <property type="entry name" value="PTERIN_BINDING"/>
    <property type="match status" value="1"/>
</dbReference>
<dbReference type="Proteomes" id="UP001597036">
    <property type="component" value="Unassembled WGS sequence"/>
</dbReference>
<evidence type="ECO:0000259" key="11">
    <source>
        <dbReference type="PROSITE" id="PS50972"/>
    </source>
</evidence>
<evidence type="ECO:0000256" key="10">
    <source>
        <dbReference type="RuleBase" id="RU361205"/>
    </source>
</evidence>
<dbReference type="EMBL" id="JBHTHQ010000021">
    <property type="protein sequence ID" value="MFD0705450.1"/>
    <property type="molecule type" value="Genomic_DNA"/>
</dbReference>
<comment type="similarity">
    <text evidence="4 10">Belongs to the DHPS family.</text>
</comment>
<dbReference type="GO" id="GO:0004156">
    <property type="term" value="F:dihydropteroate synthase activity"/>
    <property type="evidence" value="ECO:0007669"/>
    <property type="project" value="UniProtKB-EC"/>
</dbReference>
<dbReference type="NCBIfam" id="TIGR01496">
    <property type="entry name" value="DHPS"/>
    <property type="match status" value="1"/>
</dbReference>
<dbReference type="EC" id="2.5.1.15" evidence="5 10"/>
<evidence type="ECO:0000256" key="9">
    <source>
        <dbReference type="ARBA" id="ARBA00022909"/>
    </source>
</evidence>
<comment type="pathway">
    <text evidence="3 10">Cofactor biosynthesis; tetrahydrofolate biosynthesis; 7,8-dihydrofolate from 2-amino-4-hydroxy-6-hydroxymethyl-7,8-dihydropteridine diphosphate and 4-aminobenzoate: step 1/2.</text>
</comment>
<evidence type="ECO:0000256" key="5">
    <source>
        <dbReference type="ARBA" id="ARBA00012458"/>
    </source>
</evidence>
<comment type="cofactor">
    <cofactor evidence="2 10">
        <name>Mg(2+)</name>
        <dbReference type="ChEBI" id="CHEBI:18420"/>
    </cofactor>
</comment>
<evidence type="ECO:0000256" key="6">
    <source>
        <dbReference type="ARBA" id="ARBA00022679"/>
    </source>
</evidence>
<dbReference type="PROSITE" id="PS00792">
    <property type="entry name" value="DHPS_1"/>
    <property type="match status" value="1"/>
</dbReference>
<dbReference type="PANTHER" id="PTHR20941:SF1">
    <property type="entry name" value="FOLIC ACID SYNTHESIS PROTEIN FOL1"/>
    <property type="match status" value="1"/>
</dbReference>
<dbReference type="PROSITE" id="PS00793">
    <property type="entry name" value="DHPS_2"/>
    <property type="match status" value="1"/>
</dbReference>
<keyword evidence="6 10" id="KW-0808">Transferase</keyword>
<comment type="function">
    <text evidence="10">Catalyzes the condensation of para-aminobenzoate (pABA) with 6-hydroxymethyl-7,8-dihydropterin diphosphate (DHPt-PP) to form 7,8-dihydropteroate (H2Pte), the immediate precursor of folate derivatives.</text>
</comment>
<evidence type="ECO:0000256" key="3">
    <source>
        <dbReference type="ARBA" id="ARBA00004763"/>
    </source>
</evidence>
<evidence type="ECO:0000313" key="12">
    <source>
        <dbReference type="EMBL" id="MFD0705450.1"/>
    </source>
</evidence>
<keyword evidence="8 10" id="KW-0460">Magnesium</keyword>
<dbReference type="InterPro" id="IPR045031">
    <property type="entry name" value="DHP_synth-like"/>
</dbReference>
<accession>A0ABW2Y5C0</accession>
<dbReference type="Gene3D" id="3.20.20.20">
    <property type="entry name" value="Dihydropteroate synthase-like"/>
    <property type="match status" value="1"/>
</dbReference>
<sequence>MVDNERQAVLDRVTNSERTLVMGVLNITEDSFSDGGRYLNPDNAFAHAERMVTDGADIIDIGAESTRPGAVRVPEQVEKERVVLAVRRIHTQFPDIALSVDTTRAAVADAALKAGAHIINDVSGGQLDPELVDVVAQSDCLYIVQHWRAWLGTAQGSAGQNDKLADRDTSVYDGGVVEDTFTELKSQIDNVIARGVPVERIVSDPGLGFSKPTVNHNMPIIGQIEKFAQLGYPVLIGASRKRFVSSLVQDAGLDLVSEADLDNMTEALTVLAAERGAWAVRVHGVRRNRAAVEAVAVMKRLRAQQV</sequence>
<comment type="caution">
    <text evidence="12">The sequence shown here is derived from an EMBL/GenBank/DDBJ whole genome shotgun (WGS) entry which is preliminary data.</text>
</comment>
<dbReference type="PANTHER" id="PTHR20941">
    <property type="entry name" value="FOLATE SYNTHESIS PROTEINS"/>
    <property type="match status" value="1"/>
</dbReference>
<feature type="domain" description="Pterin-binding" evidence="11">
    <location>
        <begin position="19"/>
        <end position="293"/>
    </location>
</feature>
<evidence type="ECO:0000256" key="1">
    <source>
        <dbReference type="ARBA" id="ARBA00000012"/>
    </source>
</evidence>
<evidence type="ECO:0000256" key="7">
    <source>
        <dbReference type="ARBA" id="ARBA00022723"/>
    </source>
</evidence>
<evidence type="ECO:0000256" key="4">
    <source>
        <dbReference type="ARBA" id="ARBA00009503"/>
    </source>
</evidence>
<keyword evidence="9 10" id="KW-0289">Folate biosynthesis</keyword>
<proteinExistence type="inferred from homology"/>
<evidence type="ECO:0000256" key="2">
    <source>
        <dbReference type="ARBA" id="ARBA00001946"/>
    </source>
</evidence>
<keyword evidence="13" id="KW-1185">Reference proteome</keyword>
<comment type="catalytic activity">
    <reaction evidence="1">
        <text>(7,8-dihydropterin-6-yl)methyl diphosphate + 4-aminobenzoate = 7,8-dihydropteroate + diphosphate</text>
        <dbReference type="Rhea" id="RHEA:19949"/>
        <dbReference type="ChEBI" id="CHEBI:17836"/>
        <dbReference type="ChEBI" id="CHEBI:17839"/>
        <dbReference type="ChEBI" id="CHEBI:33019"/>
        <dbReference type="ChEBI" id="CHEBI:72950"/>
        <dbReference type="EC" id="2.5.1.15"/>
    </reaction>
</comment>
<evidence type="ECO:0000313" key="13">
    <source>
        <dbReference type="Proteomes" id="UP001597036"/>
    </source>
</evidence>
<dbReference type="SUPFAM" id="SSF51717">
    <property type="entry name" value="Dihydropteroate synthetase-like"/>
    <property type="match status" value="1"/>
</dbReference>
<dbReference type="RefSeq" id="WP_377939136.1">
    <property type="nucleotide sequence ID" value="NZ_JBHTHQ010000021.1"/>
</dbReference>
<dbReference type="InterPro" id="IPR006390">
    <property type="entry name" value="DHP_synth_dom"/>
</dbReference>
<evidence type="ECO:0000256" key="8">
    <source>
        <dbReference type="ARBA" id="ARBA00022842"/>
    </source>
</evidence>
<dbReference type="InterPro" id="IPR000489">
    <property type="entry name" value="Pterin-binding_dom"/>
</dbReference>
<reference evidence="13" key="1">
    <citation type="journal article" date="2019" name="Int. J. Syst. Evol. Microbiol.">
        <title>The Global Catalogue of Microorganisms (GCM) 10K type strain sequencing project: providing services to taxonomists for standard genome sequencing and annotation.</title>
        <authorList>
            <consortium name="The Broad Institute Genomics Platform"/>
            <consortium name="The Broad Institute Genome Sequencing Center for Infectious Disease"/>
            <person name="Wu L."/>
            <person name="Ma J."/>
        </authorList>
    </citation>
    <scope>NUCLEOTIDE SEQUENCE [LARGE SCALE GENOMIC DNA]</scope>
    <source>
        <strain evidence="13">CCM 8604</strain>
    </source>
</reference>
<protein>
    <recommendedName>
        <fullName evidence="5 10">Dihydropteroate synthase</fullName>
        <shortName evidence="10">DHPS</shortName>
        <ecNumber evidence="5 10">2.5.1.15</ecNumber>
    </recommendedName>
    <alternativeName>
        <fullName evidence="10">Dihydropteroate pyrophosphorylase</fullName>
    </alternativeName>
</protein>
<keyword evidence="7 10" id="KW-0479">Metal-binding</keyword>
<name>A0ABW2Y5C0_9BIFI</name>
<organism evidence="12 13">
    <name type="scientific">Alloscardovia venturai</name>
    <dbReference type="NCBI Taxonomy" id="1769421"/>
    <lineage>
        <taxon>Bacteria</taxon>
        <taxon>Bacillati</taxon>
        <taxon>Actinomycetota</taxon>
        <taxon>Actinomycetes</taxon>
        <taxon>Bifidobacteriales</taxon>
        <taxon>Bifidobacteriaceae</taxon>
        <taxon>Alloscardovia</taxon>
    </lineage>
</organism>